<sequence>MPSHKQKILLQIRMKGLGLFFASDPLKIAGKGDDRAFFSGNISFIFLKAPRFFLCAESW</sequence>
<name>A0A0C5C1X9_HEYCO</name>
<evidence type="ECO:0000313" key="3">
    <source>
        <dbReference type="Proteomes" id="UP000032024"/>
    </source>
</evidence>
<protein>
    <submittedName>
        <fullName evidence="2">Uncharacterized protein</fullName>
    </submittedName>
</protein>
<dbReference type="EMBL" id="LRPN01000027">
    <property type="protein sequence ID" value="KWZ84692.1"/>
    <property type="molecule type" value="Genomic_DNA"/>
</dbReference>
<dbReference type="EMBL" id="CP010525">
    <property type="protein sequence ID" value="AJO22278.1"/>
    <property type="molecule type" value="Genomic_DNA"/>
</dbReference>
<dbReference type="STRING" id="1398.AB434_3782"/>
<keyword evidence="3" id="KW-1185">Reference proteome</keyword>
<proteinExistence type="predicted"/>
<dbReference type="PATRIC" id="fig|1398.18.peg.1500"/>
<dbReference type="Proteomes" id="UP000032024">
    <property type="component" value="Chromosome"/>
</dbReference>
<reference evidence="1" key="1">
    <citation type="submission" date="2015-01" db="EMBL/GenBank/DDBJ databases">
        <title>Comparative genome analysis of Bacillus coagulans HM-08, Clostridium butyricum HM-68, Bacillus subtilis HM-66 and Bacillus licheniformis BL-09.</title>
        <authorList>
            <person name="Zhang H."/>
        </authorList>
    </citation>
    <scope>NUCLEOTIDE SEQUENCE [LARGE SCALE GENOMIC DNA]</scope>
    <source>
        <strain evidence="1">HM-08</strain>
    </source>
</reference>
<dbReference type="Proteomes" id="UP000070376">
    <property type="component" value="Unassembled WGS sequence"/>
</dbReference>
<accession>A0A0C5C1X9</accession>
<dbReference type="AlphaFoldDB" id="A0A0C5C1X9"/>
<reference evidence="3" key="2">
    <citation type="submission" date="2015-01" db="EMBL/GenBank/DDBJ databases">
        <title>Comparative genome analysis of Bacillus coagulans HM-08, Clostridium butyricum HM-68, Bacillus subtilis HM-66 and Bacillus paralicheniformis BL-09.</title>
        <authorList>
            <person name="Zhang H."/>
        </authorList>
    </citation>
    <scope>NUCLEOTIDE SEQUENCE [LARGE SCALE GENOMIC DNA]</scope>
    <source>
        <strain evidence="3">HM-08</strain>
    </source>
</reference>
<reference evidence="4" key="3">
    <citation type="submission" date="2016-01" db="EMBL/GenBank/DDBJ databases">
        <authorList>
            <person name="Mitreva M."/>
            <person name="Pepin K.H."/>
            <person name="Mihindukulasuriya K.A."/>
            <person name="Fulton R."/>
            <person name="Fronick C."/>
            <person name="O'Laughlin M."/>
            <person name="Miner T."/>
            <person name="Herter B."/>
            <person name="Rosa B.A."/>
            <person name="Cordes M."/>
            <person name="Tomlinson C."/>
            <person name="Wollam A."/>
            <person name="Palsikar V.B."/>
            <person name="Mardis E.R."/>
            <person name="Wilson R.K."/>
        </authorList>
    </citation>
    <scope>NUCLEOTIDE SEQUENCE [LARGE SCALE GENOMIC DNA]</scope>
    <source>
        <strain evidence="4">GED7749B</strain>
    </source>
</reference>
<evidence type="ECO:0000313" key="4">
    <source>
        <dbReference type="Proteomes" id="UP000070376"/>
    </source>
</evidence>
<gene>
    <name evidence="2" type="ORF">HMPREF3213_00782</name>
    <name evidence="1" type="ORF">SB48_HM08orf02341</name>
</gene>
<organism evidence="2 4">
    <name type="scientific">Heyndrickxia coagulans</name>
    <name type="common">Weizmannia coagulans</name>
    <dbReference type="NCBI Taxonomy" id="1398"/>
    <lineage>
        <taxon>Bacteria</taxon>
        <taxon>Bacillati</taxon>
        <taxon>Bacillota</taxon>
        <taxon>Bacilli</taxon>
        <taxon>Bacillales</taxon>
        <taxon>Bacillaceae</taxon>
        <taxon>Heyndrickxia</taxon>
    </lineage>
</organism>
<evidence type="ECO:0000313" key="1">
    <source>
        <dbReference type="EMBL" id="AJO22278.1"/>
    </source>
</evidence>
<reference evidence="2" key="4">
    <citation type="submission" date="2016-01" db="EMBL/GenBank/DDBJ databases">
        <authorList>
            <person name="Oliw E.H."/>
        </authorList>
    </citation>
    <scope>NUCLEOTIDE SEQUENCE [LARGE SCALE GENOMIC DNA]</scope>
    <source>
        <strain evidence="2">GED7749B</strain>
    </source>
</reference>
<evidence type="ECO:0000313" key="2">
    <source>
        <dbReference type="EMBL" id="KWZ84692.1"/>
    </source>
</evidence>